<feature type="compositionally biased region" description="Basic and acidic residues" evidence="1">
    <location>
        <begin position="47"/>
        <end position="61"/>
    </location>
</feature>
<feature type="signal peptide" evidence="2">
    <location>
        <begin position="1"/>
        <end position="21"/>
    </location>
</feature>
<dbReference type="KEGG" id="tim:GMBLW1_08570"/>
<feature type="compositionally biased region" description="Polar residues" evidence="1">
    <location>
        <begin position="32"/>
        <end position="46"/>
    </location>
</feature>
<sequence>MKRIRIGSAIILGLLMFGVTAQGQETKDKNGPSKTSPTNAGSQTDSKASDAEKKKPEEPMTKVKGYLPANWKQLGLTDDQKQEIYKRQAYHRAKVKMLEAEIEKIKSEERTSLEAVLTDLQKKRLREILLEKAPKPE</sequence>
<evidence type="ECO:0000313" key="4">
    <source>
        <dbReference type="Proteomes" id="UP000464378"/>
    </source>
</evidence>
<feature type="region of interest" description="Disordered" evidence="1">
    <location>
        <begin position="24"/>
        <end position="62"/>
    </location>
</feature>
<evidence type="ECO:0000256" key="1">
    <source>
        <dbReference type="SAM" id="MobiDB-lite"/>
    </source>
</evidence>
<dbReference type="EMBL" id="LR586016">
    <property type="protein sequence ID" value="VIP03103.1"/>
    <property type="molecule type" value="Genomic_DNA"/>
</dbReference>
<name>A0A6C2YPP5_9BACT</name>
<accession>A0A6C2YPP5</accession>
<dbReference type="AlphaFoldDB" id="A0A6C2YPP5"/>
<keyword evidence="4" id="KW-1185">Reference proteome</keyword>
<dbReference type="InParanoid" id="A0A6C2YPP5"/>
<proteinExistence type="predicted"/>
<reference evidence="3" key="1">
    <citation type="submission" date="2019-04" db="EMBL/GenBank/DDBJ databases">
        <authorList>
            <consortium name="Science for Life Laboratories"/>
        </authorList>
    </citation>
    <scope>NUCLEOTIDE SEQUENCE</scope>
    <source>
        <strain evidence="3">MBLW1</strain>
    </source>
</reference>
<protein>
    <submittedName>
        <fullName evidence="3">Uncharacterized protein</fullName>
    </submittedName>
</protein>
<gene>
    <name evidence="3" type="ORF">GMBLW1_08570</name>
</gene>
<organism evidence="3">
    <name type="scientific">Tuwongella immobilis</name>
    <dbReference type="NCBI Taxonomy" id="692036"/>
    <lineage>
        <taxon>Bacteria</taxon>
        <taxon>Pseudomonadati</taxon>
        <taxon>Planctomycetota</taxon>
        <taxon>Planctomycetia</taxon>
        <taxon>Gemmatales</taxon>
        <taxon>Gemmataceae</taxon>
        <taxon>Tuwongella</taxon>
    </lineage>
</organism>
<dbReference type="EMBL" id="LR593887">
    <property type="protein sequence ID" value="VTS03397.1"/>
    <property type="molecule type" value="Genomic_DNA"/>
</dbReference>
<dbReference type="Proteomes" id="UP000464378">
    <property type="component" value="Chromosome"/>
</dbReference>
<keyword evidence="2" id="KW-0732">Signal</keyword>
<evidence type="ECO:0000256" key="2">
    <source>
        <dbReference type="SAM" id="SignalP"/>
    </source>
</evidence>
<evidence type="ECO:0000313" key="3">
    <source>
        <dbReference type="EMBL" id="VIP03103.1"/>
    </source>
</evidence>
<feature type="chain" id="PRO_5036172786" evidence="2">
    <location>
        <begin position="22"/>
        <end position="137"/>
    </location>
</feature>